<protein>
    <submittedName>
        <fullName evidence="4">Glycoside hydrolase family 76 protein</fullName>
    </submittedName>
</protein>
<keyword evidence="2" id="KW-1133">Transmembrane helix</keyword>
<dbReference type="AlphaFoldDB" id="A0A8H6XQ24"/>
<dbReference type="EMBL" id="JACAZH010000021">
    <property type="protein sequence ID" value="KAF7344389.1"/>
    <property type="molecule type" value="Genomic_DNA"/>
</dbReference>
<evidence type="ECO:0000256" key="2">
    <source>
        <dbReference type="SAM" id="Phobius"/>
    </source>
</evidence>
<dbReference type="Proteomes" id="UP000623467">
    <property type="component" value="Unassembled WGS sequence"/>
</dbReference>
<feature type="compositionally biased region" description="Pro residues" evidence="1">
    <location>
        <begin position="443"/>
        <end position="460"/>
    </location>
</feature>
<keyword evidence="2" id="KW-0472">Membrane</keyword>
<organism evidence="4 5">
    <name type="scientific">Mycena sanguinolenta</name>
    <dbReference type="NCBI Taxonomy" id="230812"/>
    <lineage>
        <taxon>Eukaryota</taxon>
        <taxon>Fungi</taxon>
        <taxon>Dikarya</taxon>
        <taxon>Basidiomycota</taxon>
        <taxon>Agaricomycotina</taxon>
        <taxon>Agaricomycetes</taxon>
        <taxon>Agaricomycetidae</taxon>
        <taxon>Agaricales</taxon>
        <taxon>Marasmiineae</taxon>
        <taxon>Mycenaceae</taxon>
        <taxon>Mycena</taxon>
    </lineage>
</organism>
<feature type="chain" id="PRO_5034706357" evidence="3">
    <location>
        <begin position="23"/>
        <end position="509"/>
    </location>
</feature>
<evidence type="ECO:0000313" key="4">
    <source>
        <dbReference type="EMBL" id="KAF7344389.1"/>
    </source>
</evidence>
<evidence type="ECO:0000256" key="1">
    <source>
        <dbReference type="SAM" id="MobiDB-lite"/>
    </source>
</evidence>
<accession>A0A8H6XQ24</accession>
<proteinExistence type="predicted"/>
<name>A0A8H6XQ24_9AGAR</name>
<evidence type="ECO:0000256" key="3">
    <source>
        <dbReference type="SAM" id="SignalP"/>
    </source>
</evidence>
<feature type="region of interest" description="Disordered" evidence="1">
    <location>
        <begin position="433"/>
        <end position="466"/>
    </location>
</feature>
<comment type="caution">
    <text evidence="4">The sequence shown here is derived from an EMBL/GenBank/DDBJ whole genome shotgun (WGS) entry which is preliminary data.</text>
</comment>
<keyword evidence="2" id="KW-0812">Transmembrane</keyword>
<reference evidence="4" key="1">
    <citation type="submission" date="2020-05" db="EMBL/GenBank/DDBJ databases">
        <title>Mycena genomes resolve the evolution of fungal bioluminescence.</title>
        <authorList>
            <person name="Tsai I.J."/>
        </authorList>
    </citation>
    <scope>NUCLEOTIDE SEQUENCE</scope>
    <source>
        <strain evidence="4">160909Yilan</strain>
    </source>
</reference>
<dbReference type="OrthoDB" id="3068171at2759"/>
<keyword evidence="4" id="KW-0378">Hydrolase</keyword>
<gene>
    <name evidence="4" type="ORF">MSAN_01920100</name>
</gene>
<feature type="signal peptide" evidence="3">
    <location>
        <begin position="1"/>
        <end position="22"/>
    </location>
</feature>
<keyword evidence="3" id="KW-0732">Signal</keyword>
<dbReference type="Gene3D" id="1.50.10.20">
    <property type="match status" value="1"/>
</dbReference>
<sequence length="509" mass="54964">MASVLPLVLVLYLVGALTNALGLDSLNRNLTSPPRSRTGSALQMQEYKRLSVCSVLMPSSTVSTLLYSYPSSKPSDAGQSLAYAAQLYSQMAELDIVSNQTQYADSLKQYFLEAPHRQTNFSDILAYGHAACRAYKAYNDSTFYDYAVQSWWFGRTYTLSAQEIAAGTTSVKNFTLRPECQDITMAGGTFWSTDANEPGIAGLGTGLGQVQDMISVRSNDSCATDSSLESYDAGLAIEGLSILYSITRDPATLSLLNGIVVATIPNPAWQHSNGVLTNGDLYLLRGLTSLYARELIPDLQDDIGQYIAVQFNAVMDLTTANNTNIYGNSWAGPPSSAFSPVNQSNALSAILGAINLRNTSDVSGFPSEPSSTSTISRKTHKSNNAIIIGSVLAVVGLTGVAIGIWAIQRRRSRSASTRASPVSFSMWDTLRQISGKPSKDPLDQPPPTVGFKTAPPPRPAAPMVRVGVQNSAQLPLPTNLPTEELVRILNERLQNRNWDEEEAPPEYPV</sequence>
<dbReference type="GO" id="GO:0016787">
    <property type="term" value="F:hydrolase activity"/>
    <property type="evidence" value="ECO:0007669"/>
    <property type="project" value="UniProtKB-KW"/>
</dbReference>
<evidence type="ECO:0000313" key="5">
    <source>
        <dbReference type="Proteomes" id="UP000623467"/>
    </source>
</evidence>
<keyword evidence="5" id="KW-1185">Reference proteome</keyword>
<feature type="transmembrane region" description="Helical" evidence="2">
    <location>
        <begin position="385"/>
        <end position="407"/>
    </location>
</feature>